<dbReference type="InterPro" id="IPR023908">
    <property type="entry name" value="xxxLxxG_rpt"/>
</dbReference>
<dbReference type="EMBL" id="FWXW01000002">
    <property type="protein sequence ID" value="SMC47240.1"/>
    <property type="molecule type" value="Genomic_DNA"/>
</dbReference>
<name>A0A1W1ZFH5_9FIRM</name>
<gene>
    <name evidence="2" type="ORF">SAMN02745168_1041</name>
</gene>
<evidence type="ECO:0000313" key="3">
    <source>
        <dbReference type="Proteomes" id="UP000192790"/>
    </source>
</evidence>
<evidence type="ECO:0000313" key="2">
    <source>
        <dbReference type="EMBL" id="SMC47240.1"/>
    </source>
</evidence>
<reference evidence="2 3" key="1">
    <citation type="submission" date="2017-04" db="EMBL/GenBank/DDBJ databases">
        <authorList>
            <person name="Afonso C.L."/>
            <person name="Miller P.J."/>
            <person name="Scott M.A."/>
            <person name="Spackman E."/>
            <person name="Goraichik I."/>
            <person name="Dimitrov K.M."/>
            <person name="Suarez D.L."/>
            <person name="Swayne D.E."/>
        </authorList>
    </citation>
    <scope>NUCLEOTIDE SEQUENCE [LARGE SCALE GENOMIC DNA]</scope>
    <source>
        <strain evidence="2 3">DSM 12816</strain>
    </source>
</reference>
<protein>
    <submittedName>
        <fullName evidence="2">X-X-X-Leu-X-X-Gly heptad repeat-containing protein</fullName>
    </submittedName>
</protein>
<evidence type="ECO:0000256" key="1">
    <source>
        <dbReference type="SAM" id="SignalP"/>
    </source>
</evidence>
<keyword evidence="3" id="KW-1185">Reference proteome</keyword>
<keyword evidence="1" id="KW-0732">Signal</keyword>
<dbReference type="STRING" id="1122930.SAMN02745168_1041"/>
<organism evidence="2 3">
    <name type="scientific">Papillibacter cinnamivorans DSM 12816</name>
    <dbReference type="NCBI Taxonomy" id="1122930"/>
    <lineage>
        <taxon>Bacteria</taxon>
        <taxon>Bacillati</taxon>
        <taxon>Bacillota</taxon>
        <taxon>Clostridia</taxon>
        <taxon>Eubacteriales</taxon>
        <taxon>Oscillospiraceae</taxon>
        <taxon>Papillibacter</taxon>
    </lineage>
</organism>
<feature type="chain" id="PRO_5010747265" evidence="1">
    <location>
        <begin position="27"/>
        <end position="470"/>
    </location>
</feature>
<dbReference type="Proteomes" id="UP000192790">
    <property type="component" value="Unassembled WGS sequence"/>
</dbReference>
<proteinExistence type="predicted"/>
<dbReference type="AlphaFoldDB" id="A0A1W1ZFH5"/>
<feature type="signal peptide" evidence="1">
    <location>
        <begin position="1"/>
        <end position="26"/>
    </location>
</feature>
<sequence>MHMKTAKRAISMGLVLLLLGSTAAGAAASGERQGKEETIYAVTDNSGNVNNLYAVNSFELQTAGEITDYGDYSSVRNLTTTDEISYTDDTATVAAPAGRFSYQGDMVRKELPWRIVITYTLDGEKIDPGELAGKSGEVEITISIKKNEGFGEEYFQHFTLQISASLDTEHFSSIEASGATLANAGKNKSITFTHLPGEEKDYTIKAEATDFQMDPITVSGILLSMSIELTGLDGLKSDFTKLTDGIGELDDGAKELENGSSQFKSGLSSVAAGGSSLTEASSGIGSGLSQAADGLSQVISSSGQLKTLATALSASSDPQVQALAAGYLAQLSSLEQISSGLNQLSAGYSQLDSGISQLVQGVNSLADSYKKLHSGVSGLRNGIGELKSSTSGLDTKIQDKVDDMLAEYTNSGYTPTSFLSEKNTDVAAVQFVIRTEGFEPAEKEQPTEAVEPELNFWQKLLKLFGLYQEA</sequence>
<accession>A0A1W1ZFH5</accession>
<dbReference type="NCBIfam" id="TIGR03057">
    <property type="entry name" value="xxxLxxG_by_4"/>
    <property type="match status" value="3"/>
</dbReference>